<feature type="transmembrane region" description="Helical" evidence="7">
    <location>
        <begin position="369"/>
        <end position="389"/>
    </location>
</feature>
<gene>
    <name evidence="8" type="ORF">JOF54_000846</name>
</gene>
<comment type="caution">
    <text evidence="8">The sequence shown here is derived from an EMBL/GenBank/DDBJ whole genome shotgun (WGS) entry which is preliminary data.</text>
</comment>
<organism evidence="8 9">
    <name type="scientific">Microlunatus capsulatus</name>
    <dbReference type="NCBI Taxonomy" id="99117"/>
    <lineage>
        <taxon>Bacteria</taxon>
        <taxon>Bacillati</taxon>
        <taxon>Actinomycetota</taxon>
        <taxon>Actinomycetes</taxon>
        <taxon>Propionibacteriales</taxon>
        <taxon>Propionibacteriaceae</taxon>
        <taxon>Microlunatus</taxon>
    </lineage>
</organism>
<reference evidence="8 9" key="1">
    <citation type="submission" date="2021-03" db="EMBL/GenBank/DDBJ databases">
        <title>Sequencing the genomes of 1000 actinobacteria strains.</title>
        <authorList>
            <person name="Klenk H.-P."/>
        </authorList>
    </citation>
    <scope>NUCLEOTIDE SEQUENCE [LARGE SCALE GENOMIC DNA]</scope>
    <source>
        <strain evidence="8 9">DSM 12936</strain>
    </source>
</reference>
<keyword evidence="6 7" id="KW-0472">Membrane</keyword>
<evidence type="ECO:0000256" key="1">
    <source>
        <dbReference type="ARBA" id="ARBA00004651"/>
    </source>
</evidence>
<dbReference type="Pfam" id="PF13440">
    <property type="entry name" value="Polysacc_synt_3"/>
    <property type="match status" value="1"/>
</dbReference>
<dbReference type="EMBL" id="JAGIOB010000001">
    <property type="protein sequence ID" value="MBP2415924.1"/>
    <property type="molecule type" value="Genomic_DNA"/>
</dbReference>
<feature type="transmembrane region" description="Helical" evidence="7">
    <location>
        <begin position="102"/>
        <end position="118"/>
    </location>
</feature>
<evidence type="ECO:0000256" key="6">
    <source>
        <dbReference type="ARBA" id="ARBA00023136"/>
    </source>
</evidence>
<feature type="transmembrane region" description="Helical" evidence="7">
    <location>
        <begin position="282"/>
        <end position="301"/>
    </location>
</feature>
<keyword evidence="5 7" id="KW-1133">Transmembrane helix</keyword>
<feature type="transmembrane region" description="Helical" evidence="7">
    <location>
        <begin position="217"/>
        <end position="237"/>
    </location>
</feature>
<comment type="similarity">
    <text evidence="2">Belongs to the polysaccharide synthase family.</text>
</comment>
<keyword evidence="4 7" id="KW-0812">Transmembrane</keyword>
<feature type="transmembrane region" description="Helical" evidence="7">
    <location>
        <begin position="431"/>
        <end position="453"/>
    </location>
</feature>
<evidence type="ECO:0000313" key="8">
    <source>
        <dbReference type="EMBL" id="MBP2415924.1"/>
    </source>
</evidence>
<feature type="transmembrane region" description="Helical" evidence="7">
    <location>
        <begin position="37"/>
        <end position="58"/>
    </location>
</feature>
<feature type="transmembrane region" description="Helical" evidence="7">
    <location>
        <begin position="401"/>
        <end position="425"/>
    </location>
</feature>
<protein>
    <submittedName>
        <fullName evidence="8">PST family polysaccharide transporter</fullName>
    </submittedName>
</protein>
<evidence type="ECO:0000256" key="3">
    <source>
        <dbReference type="ARBA" id="ARBA00022475"/>
    </source>
</evidence>
<feature type="transmembrane region" description="Helical" evidence="7">
    <location>
        <begin position="345"/>
        <end position="363"/>
    </location>
</feature>
<name>A0ABS4Z4K4_9ACTN</name>
<sequence length="480" mass="50222">MWTTLAWGSNRVVVLALTLLLARLLTPEDFGLVTAALTIIAMFDAALDLGVGAAVVAAQERGVSRRTRTALTLNIGLSALIAGVGAALSPLVAALFDARDHTWLFALIFLYPLFRGAGQVNDAVLKRDLLFRRRTVVDLTRAGVRVVVSLSLALTVGGPVSIAAGIVASELVAMVLLWSLVPIRPVRSMTRADVRELLGFGGQVTVIRVLGSFRSTFDYLVVGAAISATALGYYGMAYKLPELGIENVLWIFSAVALSAYARARLEGEEALFSAMLRATRLLSLYGLAVGVTLAVLARDAVPVLFSPTWEPAVLPMVLISLSLGLMSVGWASGDVFTALGRPGTLVLLDLPATALMAGLFLLAPRYGLVGVAAVHLVFNAVYCLARLVLLQRVTRVGGRRLLGAVAPGFAVAVPTAAVGFGIQHLLPAGELLSLVVLGLVCAVVVVSVSWLVARSSVLEALHAVLPARAAPAGPSPEATS</sequence>
<dbReference type="PANTHER" id="PTHR30250:SF10">
    <property type="entry name" value="LIPOPOLYSACCHARIDE BIOSYNTHESIS PROTEIN WZXC"/>
    <property type="match status" value="1"/>
</dbReference>
<feature type="transmembrane region" description="Helical" evidence="7">
    <location>
        <begin position="313"/>
        <end position="333"/>
    </location>
</feature>
<dbReference type="InterPro" id="IPR050833">
    <property type="entry name" value="Poly_Biosynth_Transport"/>
</dbReference>
<dbReference type="PANTHER" id="PTHR30250">
    <property type="entry name" value="PST FAMILY PREDICTED COLANIC ACID TRANSPORTER"/>
    <property type="match status" value="1"/>
</dbReference>
<evidence type="ECO:0000256" key="7">
    <source>
        <dbReference type="SAM" id="Phobius"/>
    </source>
</evidence>
<keyword evidence="9" id="KW-1185">Reference proteome</keyword>
<evidence type="ECO:0000256" key="2">
    <source>
        <dbReference type="ARBA" id="ARBA00007430"/>
    </source>
</evidence>
<keyword evidence="3" id="KW-1003">Cell membrane</keyword>
<evidence type="ECO:0000256" key="5">
    <source>
        <dbReference type="ARBA" id="ARBA00022989"/>
    </source>
</evidence>
<comment type="subcellular location">
    <subcellularLocation>
        <location evidence="1">Cell membrane</location>
        <topology evidence="1">Multi-pass membrane protein</topology>
    </subcellularLocation>
</comment>
<dbReference type="RefSeq" id="WP_210053284.1">
    <property type="nucleotide sequence ID" value="NZ_BAAAMH010000027.1"/>
</dbReference>
<proteinExistence type="inferred from homology"/>
<accession>A0ABS4Z4K4</accession>
<dbReference type="Proteomes" id="UP000758168">
    <property type="component" value="Unassembled WGS sequence"/>
</dbReference>
<evidence type="ECO:0000313" key="9">
    <source>
        <dbReference type="Proteomes" id="UP000758168"/>
    </source>
</evidence>
<evidence type="ECO:0000256" key="4">
    <source>
        <dbReference type="ARBA" id="ARBA00022692"/>
    </source>
</evidence>
<feature type="transmembrane region" description="Helical" evidence="7">
    <location>
        <begin position="70"/>
        <end position="96"/>
    </location>
</feature>